<evidence type="ECO:0008006" key="2">
    <source>
        <dbReference type="Google" id="ProtNLM"/>
    </source>
</evidence>
<accession>A0A645A7X6</accession>
<dbReference type="PROSITE" id="PS51257">
    <property type="entry name" value="PROKAR_LIPOPROTEIN"/>
    <property type="match status" value="1"/>
</dbReference>
<sequence>MKNKLKSVIILLLIGGLLSGCSGVSDAKYQELETEKEDLEFKLTIRQRDYQIQLDLQENLTKQRDDLRNSIDNDALFMDNYYRVSAATDNASNRLIMGSYWESSTKLYILYSSGFIICGDMAKYSKHELYFSDGSYTYDPDTTELTITIDDNVSVYSVVISDEQIILTQKSGTGNDQIWEKVQQPNYCPAEGDC</sequence>
<evidence type="ECO:0000313" key="1">
    <source>
        <dbReference type="EMBL" id="MPM48798.1"/>
    </source>
</evidence>
<organism evidence="1">
    <name type="scientific">bioreactor metagenome</name>
    <dbReference type="NCBI Taxonomy" id="1076179"/>
    <lineage>
        <taxon>unclassified sequences</taxon>
        <taxon>metagenomes</taxon>
        <taxon>ecological metagenomes</taxon>
    </lineage>
</organism>
<gene>
    <name evidence="1" type="ORF">SDC9_95525</name>
</gene>
<proteinExistence type="predicted"/>
<dbReference type="AlphaFoldDB" id="A0A645A7X6"/>
<dbReference type="EMBL" id="VSSQ01012259">
    <property type="protein sequence ID" value="MPM48798.1"/>
    <property type="molecule type" value="Genomic_DNA"/>
</dbReference>
<protein>
    <recommendedName>
        <fullName evidence="2">Lipoprotein</fullName>
    </recommendedName>
</protein>
<reference evidence="1" key="1">
    <citation type="submission" date="2019-08" db="EMBL/GenBank/DDBJ databases">
        <authorList>
            <person name="Kucharzyk K."/>
            <person name="Murdoch R.W."/>
            <person name="Higgins S."/>
            <person name="Loffler F."/>
        </authorList>
    </citation>
    <scope>NUCLEOTIDE SEQUENCE</scope>
</reference>
<comment type="caution">
    <text evidence="1">The sequence shown here is derived from an EMBL/GenBank/DDBJ whole genome shotgun (WGS) entry which is preliminary data.</text>
</comment>
<name>A0A645A7X6_9ZZZZ</name>